<accession>A0A0H2R9Z4</accession>
<dbReference type="InParanoid" id="A0A0H2R9Z4"/>
<feature type="region of interest" description="Disordered" evidence="1">
    <location>
        <begin position="187"/>
        <end position="206"/>
    </location>
</feature>
<dbReference type="EMBL" id="KQ086082">
    <property type="protein sequence ID" value="KLO08664.1"/>
    <property type="molecule type" value="Genomic_DNA"/>
</dbReference>
<feature type="compositionally biased region" description="Basic and acidic residues" evidence="1">
    <location>
        <begin position="82"/>
        <end position="99"/>
    </location>
</feature>
<evidence type="ECO:0000313" key="2">
    <source>
        <dbReference type="EMBL" id="KLO08664.1"/>
    </source>
</evidence>
<dbReference type="AlphaFoldDB" id="A0A0H2R9Z4"/>
<keyword evidence="3" id="KW-1185">Reference proteome</keyword>
<name>A0A0H2R9Z4_9AGAM</name>
<gene>
    <name evidence="2" type="ORF">SCHPADRAFT_600580</name>
</gene>
<evidence type="ECO:0000313" key="3">
    <source>
        <dbReference type="Proteomes" id="UP000053477"/>
    </source>
</evidence>
<sequence length="290" mass="31898">MSPTGLGLFLNAQRRKSRLKKENIGATPARSRDTMDAMRQGSTNPGAKHSASHRKVTVARPPQERRAFKDIANVGWQPWASPREDGRAKITHRGPDVDVRPSTPTPAGSSSSTEISDLFSRLSLFKSAELKQANISPEPQENTTSNEITASSCDFCNNSQDSESSDQLCQCHRYSCVFDQSSGLLNDSQSTPVRDQDQDSQPEEPPWLTMNTQTQTQNACMMSMSTLHEALKSIVMSPCISEDEEADLSCSSFVRCSLLPPLARSISLGYIPRAFPQESIESLQVPIPHV</sequence>
<feature type="region of interest" description="Disordered" evidence="1">
    <location>
        <begin position="1"/>
        <end position="115"/>
    </location>
</feature>
<organism evidence="2 3">
    <name type="scientific">Schizopora paradoxa</name>
    <dbReference type="NCBI Taxonomy" id="27342"/>
    <lineage>
        <taxon>Eukaryota</taxon>
        <taxon>Fungi</taxon>
        <taxon>Dikarya</taxon>
        <taxon>Basidiomycota</taxon>
        <taxon>Agaricomycotina</taxon>
        <taxon>Agaricomycetes</taxon>
        <taxon>Hymenochaetales</taxon>
        <taxon>Schizoporaceae</taxon>
        <taxon>Schizopora</taxon>
    </lineage>
</organism>
<dbReference type="Proteomes" id="UP000053477">
    <property type="component" value="Unassembled WGS sequence"/>
</dbReference>
<feature type="compositionally biased region" description="Low complexity" evidence="1">
    <location>
        <begin position="101"/>
        <end position="113"/>
    </location>
</feature>
<proteinExistence type="predicted"/>
<reference evidence="2 3" key="1">
    <citation type="submission" date="2015-04" db="EMBL/GenBank/DDBJ databases">
        <title>Complete genome sequence of Schizopora paradoxa KUC8140, a cosmopolitan wood degrader in East Asia.</title>
        <authorList>
            <consortium name="DOE Joint Genome Institute"/>
            <person name="Min B."/>
            <person name="Park H."/>
            <person name="Jang Y."/>
            <person name="Kim J.-J."/>
            <person name="Kim K.H."/>
            <person name="Pangilinan J."/>
            <person name="Lipzen A."/>
            <person name="Riley R."/>
            <person name="Grigoriev I.V."/>
            <person name="Spatafora J.W."/>
            <person name="Choi I.-G."/>
        </authorList>
    </citation>
    <scope>NUCLEOTIDE SEQUENCE [LARGE SCALE GENOMIC DNA]</scope>
    <source>
        <strain evidence="2 3">KUC8140</strain>
    </source>
</reference>
<protein>
    <submittedName>
        <fullName evidence="2">Uncharacterized protein</fullName>
    </submittedName>
</protein>
<evidence type="ECO:0000256" key="1">
    <source>
        <dbReference type="SAM" id="MobiDB-lite"/>
    </source>
</evidence>